<keyword evidence="3" id="KW-1185">Reference proteome</keyword>
<dbReference type="SUPFAM" id="SSF53448">
    <property type="entry name" value="Nucleotide-diphospho-sugar transferases"/>
    <property type="match status" value="1"/>
</dbReference>
<comment type="caution">
    <text evidence="2">The sequence shown here is derived from an EMBL/GenBank/DDBJ whole genome shotgun (WGS) entry which is preliminary data.</text>
</comment>
<sequence>MISVITCTMRNTNMQNVFENYLSQMYKEKELIIVLNQDDMNIWEWKRKANKFPNVSVYQLPNWITLGECMNFAVKKAKFDYIAKFDDDDYYAPYYLTEAMEVFVKTDADIVGKRTVFVYMENTQSLMLRAKPHMENVRDATLVFKKKAWQVVPFRHLNKKSFWKFQNKARKKGFKFGITSRYNYTYIRRSPNEHTFNINDEDFLKKCTFLKKTQDYKKHVRNDPGPEES</sequence>
<organism evidence="2 3">
    <name type="scientific">Anaerobacillus alkaliphilus</name>
    <dbReference type="NCBI Taxonomy" id="1548597"/>
    <lineage>
        <taxon>Bacteria</taxon>
        <taxon>Bacillati</taxon>
        <taxon>Bacillota</taxon>
        <taxon>Bacilli</taxon>
        <taxon>Bacillales</taxon>
        <taxon>Bacillaceae</taxon>
        <taxon>Anaerobacillus</taxon>
    </lineage>
</organism>
<dbReference type="Proteomes" id="UP000290649">
    <property type="component" value="Unassembled WGS sequence"/>
</dbReference>
<dbReference type="AlphaFoldDB" id="A0A4Q0VNN0"/>
<evidence type="ECO:0000259" key="1">
    <source>
        <dbReference type="Pfam" id="PF00535"/>
    </source>
</evidence>
<evidence type="ECO:0000313" key="2">
    <source>
        <dbReference type="EMBL" id="RXI96470.1"/>
    </source>
</evidence>
<dbReference type="Gene3D" id="3.90.550.10">
    <property type="entry name" value="Spore Coat Polysaccharide Biosynthesis Protein SpsA, Chain A"/>
    <property type="match status" value="1"/>
</dbReference>
<feature type="domain" description="Glycosyltransferase 2-like" evidence="1">
    <location>
        <begin position="4"/>
        <end position="156"/>
    </location>
</feature>
<dbReference type="GO" id="GO:0016740">
    <property type="term" value="F:transferase activity"/>
    <property type="evidence" value="ECO:0007669"/>
    <property type="project" value="UniProtKB-KW"/>
</dbReference>
<evidence type="ECO:0000313" key="3">
    <source>
        <dbReference type="Proteomes" id="UP000290649"/>
    </source>
</evidence>
<reference evidence="2 3" key="1">
    <citation type="journal article" date="2019" name="Int. J. Syst. Evol. Microbiol.">
        <title>Anaerobacillus alkaliphilus sp. nov., a novel alkaliphilic and moderately halophilic bacterium.</title>
        <authorList>
            <person name="Borsodi A.K."/>
            <person name="Aszalos J.M."/>
            <person name="Bihari P."/>
            <person name="Nagy I."/>
            <person name="Schumann P."/>
            <person name="Sproer C."/>
            <person name="Kovacs A.L."/>
            <person name="Boka K."/>
            <person name="Dobosy P."/>
            <person name="Ovari M."/>
            <person name="Szili-Kovacs T."/>
            <person name="Toth E."/>
        </authorList>
    </citation>
    <scope>NUCLEOTIDE SEQUENCE [LARGE SCALE GENOMIC DNA]</scope>
    <source>
        <strain evidence="2 3">B16-10</strain>
    </source>
</reference>
<dbReference type="Pfam" id="PF00535">
    <property type="entry name" value="Glycos_transf_2"/>
    <property type="match status" value="1"/>
</dbReference>
<proteinExistence type="predicted"/>
<dbReference type="OrthoDB" id="6713581at2"/>
<gene>
    <name evidence="2" type="ORF">DS745_22430</name>
</gene>
<dbReference type="InterPro" id="IPR001173">
    <property type="entry name" value="Glyco_trans_2-like"/>
</dbReference>
<accession>A0A4Q0VNN0</accession>
<name>A0A4Q0VNN0_9BACI</name>
<protein>
    <submittedName>
        <fullName evidence="2">Glycosyltransferase</fullName>
    </submittedName>
</protein>
<dbReference type="EMBL" id="QOUX01000047">
    <property type="protein sequence ID" value="RXI96470.1"/>
    <property type="molecule type" value="Genomic_DNA"/>
</dbReference>
<dbReference type="InterPro" id="IPR029044">
    <property type="entry name" value="Nucleotide-diphossugar_trans"/>
</dbReference>
<keyword evidence="2" id="KW-0808">Transferase</keyword>